<dbReference type="SUPFAM" id="SSF47240">
    <property type="entry name" value="Ferritin-like"/>
    <property type="match status" value="1"/>
</dbReference>
<dbReference type="Gene3D" id="1.20.1260.10">
    <property type="match status" value="1"/>
</dbReference>
<gene>
    <name evidence="1" type="ORF">DT076_01525</name>
</gene>
<evidence type="ECO:0000313" key="2">
    <source>
        <dbReference type="Proteomes" id="UP000252770"/>
    </source>
</evidence>
<dbReference type="PANTHER" id="PTHR31694:SF26">
    <property type="entry name" value="OS05G0151100 PROTEIN"/>
    <property type="match status" value="1"/>
</dbReference>
<sequence length="220" mass="23855">MTQPQQFVRPQPFGGRPVIQFRDDHSRRRFLQTALVVGAGSSLVAAAAAMRGDPRAVADATANDLDILNYALTLEHLEAEFYTQGLDSGVLGGRDLELVEPIRDHEQAHVEAVTQTITDLGGEPVDKPSFMFPDGTFDDKDMFLTNASAFEELGVTAYHGQVPRIDDADILAAAAAIAGVESRHAAIVADLLGENPFPSPFEKTMTMEQVLEQASTFIEQ</sequence>
<reference evidence="1 2" key="1">
    <citation type="submission" date="2018-07" db="EMBL/GenBank/DDBJ databases">
        <title>Desertimonas flava gen. nov. sp. nov.</title>
        <authorList>
            <person name="Liu S."/>
        </authorList>
    </citation>
    <scope>NUCLEOTIDE SEQUENCE [LARGE SCALE GENOMIC DNA]</scope>
    <source>
        <strain evidence="1 2">16Sb5-5</strain>
    </source>
</reference>
<dbReference type="EMBL" id="QOUI01000001">
    <property type="protein sequence ID" value="RCK71166.1"/>
    <property type="molecule type" value="Genomic_DNA"/>
</dbReference>
<dbReference type="PROSITE" id="PS51318">
    <property type="entry name" value="TAT"/>
    <property type="match status" value="1"/>
</dbReference>
<evidence type="ECO:0000313" key="1">
    <source>
        <dbReference type="EMBL" id="RCK71166.1"/>
    </source>
</evidence>
<dbReference type="AlphaFoldDB" id="A0A367YZ47"/>
<comment type="caution">
    <text evidence="1">The sequence shown here is derived from an EMBL/GenBank/DDBJ whole genome shotgun (WGS) entry which is preliminary data.</text>
</comment>
<organism evidence="1 2">
    <name type="scientific">Desertihabitans brevis</name>
    <dbReference type="NCBI Taxonomy" id="2268447"/>
    <lineage>
        <taxon>Bacteria</taxon>
        <taxon>Bacillati</taxon>
        <taxon>Actinomycetota</taxon>
        <taxon>Actinomycetes</taxon>
        <taxon>Propionibacteriales</taxon>
        <taxon>Propionibacteriaceae</taxon>
        <taxon>Desertihabitans</taxon>
    </lineage>
</organism>
<dbReference type="InterPro" id="IPR012347">
    <property type="entry name" value="Ferritin-like"/>
</dbReference>
<dbReference type="CDD" id="cd00657">
    <property type="entry name" value="Ferritin_like"/>
    <property type="match status" value="1"/>
</dbReference>
<proteinExistence type="predicted"/>
<dbReference type="InterPro" id="IPR006311">
    <property type="entry name" value="TAT_signal"/>
</dbReference>
<dbReference type="InterPro" id="IPR052965">
    <property type="entry name" value="Pigment-catalase-like"/>
</dbReference>
<accession>A0A367YZ47</accession>
<protein>
    <submittedName>
        <fullName evidence="1">Ferritin-like domain-containing protein</fullName>
    </submittedName>
</protein>
<keyword evidence="2" id="KW-1185">Reference proteome</keyword>
<dbReference type="RefSeq" id="WP_114124869.1">
    <property type="nucleotide sequence ID" value="NZ_QOUI01000001.1"/>
</dbReference>
<dbReference type="InterPro" id="IPR009078">
    <property type="entry name" value="Ferritin-like_SF"/>
</dbReference>
<dbReference type="Proteomes" id="UP000252770">
    <property type="component" value="Unassembled WGS sequence"/>
</dbReference>
<name>A0A367YZ47_9ACTN</name>
<dbReference type="Pfam" id="PF13668">
    <property type="entry name" value="Ferritin_2"/>
    <property type="match status" value="1"/>
</dbReference>
<dbReference type="PANTHER" id="PTHR31694">
    <property type="entry name" value="DESICCATION-LIKE PROTEIN"/>
    <property type="match status" value="1"/>
</dbReference>